<proteinExistence type="predicted"/>
<sequence>MQPSPVQNQNTGAAGGCEVEPDATSAVVLVVAVALLLLP</sequence>
<organism evidence="1 2">
    <name type="scientific">Trifolium medium</name>
    <dbReference type="NCBI Taxonomy" id="97028"/>
    <lineage>
        <taxon>Eukaryota</taxon>
        <taxon>Viridiplantae</taxon>
        <taxon>Streptophyta</taxon>
        <taxon>Embryophyta</taxon>
        <taxon>Tracheophyta</taxon>
        <taxon>Spermatophyta</taxon>
        <taxon>Magnoliopsida</taxon>
        <taxon>eudicotyledons</taxon>
        <taxon>Gunneridae</taxon>
        <taxon>Pentapetalae</taxon>
        <taxon>rosids</taxon>
        <taxon>fabids</taxon>
        <taxon>Fabales</taxon>
        <taxon>Fabaceae</taxon>
        <taxon>Papilionoideae</taxon>
        <taxon>50 kb inversion clade</taxon>
        <taxon>NPAAA clade</taxon>
        <taxon>Hologalegina</taxon>
        <taxon>IRL clade</taxon>
        <taxon>Trifolieae</taxon>
        <taxon>Trifolium</taxon>
    </lineage>
</organism>
<comment type="caution">
    <text evidence="1">The sequence shown here is derived from an EMBL/GenBank/DDBJ whole genome shotgun (WGS) entry which is preliminary data.</text>
</comment>
<dbReference type="Proteomes" id="UP000265520">
    <property type="component" value="Unassembled WGS sequence"/>
</dbReference>
<dbReference type="AlphaFoldDB" id="A0A392VC90"/>
<evidence type="ECO:0000313" key="1">
    <source>
        <dbReference type="EMBL" id="MCI84839.1"/>
    </source>
</evidence>
<name>A0A392VC90_9FABA</name>
<reference evidence="1 2" key="1">
    <citation type="journal article" date="2018" name="Front. Plant Sci.">
        <title>Red Clover (Trifolium pratense) and Zigzag Clover (T. medium) - A Picture of Genomic Similarities and Differences.</title>
        <authorList>
            <person name="Dluhosova J."/>
            <person name="Istvanek J."/>
            <person name="Nedelnik J."/>
            <person name="Repkova J."/>
        </authorList>
    </citation>
    <scope>NUCLEOTIDE SEQUENCE [LARGE SCALE GENOMIC DNA]</scope>
    <source>
        <strain evidence="2">cv. 10/8</strain>
        <tissue evidence="1">Leaf</tissue>
    </source>
</reference>
<evidence type="ECO:0000313" key="2">
    <source>
        <dbReference type="Proteomes" id="UP000265520"/>
    </source>
</evidence>
<accession>A0A392VC90</accession>
<dbReference type="EMBL" id="LXQA011100460">
    <property type="protein sequence ID" value="MCI84839.1"/>
    <property type="molecule type" value="Genomic_DNA"/>
</dbReference>
<feature type="non-terminal residue" evidence="1">
    <location>
        <position position="39"/>
    </location>
</feature>
<keyword evidence="2" id="KW-1185">Reference proteome</keyword>
<protein>
    <submittedName>
        <fullName evidence="1">Uncharacterized protein</fullName>
    </submittedName>
</protein>